<protein>
    <recommendedName>
        <fullName evidence="2">DNA methylase N-4/N-6 domain-containing protein</fullName>
    </recommendedName>
</protein>
<dbReference type="InterPro" id="IPR002052">
    <property type="entry name" value="DNA_methylase_N6_adenine_CS"/>
</dbReference>
<dbReference type="PROSITE" id="PS00092">
    <property type="entry name" value="N6_MTASE"/>
    <property type="match status" value="1"/>
</dbReference>
<accession>A0A0F9JST3</accession>
<dbReference type="InterPro" id="IPR029063">
    <property type="entry name" value="SAM-dependent_MTases_sf"/>
</dbReference>
<dbReference type="GO" id="GO:0003676">
    <property type="term" value="F:nucleic acid binding"/>
    <property type="evidence" value="ECO:0007669"/>
    <property type="project" value="InterPro"/>
</dbReference>
<reference evidence="1" key="1">
    <citation type="journal article" date="2015" name="Nature">
        <title>Complex archaea that bridge the gap between prokaryotes and eukaryotes.</title>
        <authorList>
            <person name="Spang A."/>
            <person name="Saw J.H."/>
            <person name="Jorgensen S.L."/>
            <person name="Zaremba-Niedzwiedzka K."/>
            <person name="Martijn J."/>
            <person name="Lind A.E."/>
            <person name="van Eijk R."/>
            <person name="Schleper C."/>
            <person name="Guy L."/>
            <person name="Ettema T.J."/>
        </authorList>
    </citation>
    <scope>NUCLEOTIDE SEQUENCE</scope>
</reference>
<dbReference type="GO" id="GO:0008168">
    <property type="term" value="F:methyltransferase activity"/>
    <property type="evidence" value="ECO:0007669"/>
    <property type="project" value="InterPro"/>
</dbReference>
<evidence type="ECO:0000313" key="1">
    <source>
        <dbReference type="EMBL" id="KKM72748.1"/>
    </source>
</evidence>
<dbReference type="SUPFAM" id="SSF53335">
    <property type="entry name" value="S-adenosyl-L-methionine-dependent methyltransferases"/>
    <property type="match status" value="1"/>
</dbReference>
<proteinExistence type="predicted"/>
<gene>
    <name evidence="1" type="ORF">LCGC14_1417430</name>
</gene>
<sequence>MANLKWIGKEESKNFLSKIYKSKPFHVLDIYPSISFDTKSDNNWQNLLVCGENEIVMNSLLENFQNKISLIYIDPPFAT</sequence>
<name>A0A0F9JST3_9ZZZZ</name>
<dbReference type="GO" id="GO:0032259">
    <property type="term" value="P:methylation"/>
    <property type="evidence" value="ECO:0007669"/>
    <property type="project" value="InterPro"/>
</dbReference>
<dbReference type="AlphaFoldDB" id="A0A0F9JST3"/>
<evidence type="ECO:0008006" key="2">
    <source>
        <dbReference type="Google" id="ProtNLM"/>
    </source>
</evidence>
<organism evidence="1">
    <name type="scientific">marine sediment metagenome</name>
    <dbReference type="NCBI Taxonomy" id="412755"/>
    <lineage>
        <taxon>unclassified sequences</taxon>
        <taxon>metagenomes</taxon>
        <taxon>ecological metagenomes</taxon>
    </lineage>
</organism>
<dbReference type="EMBL" id="LAZR01009411">
    <property type="protein sequence ID" value="KKM72748.1"/>
    <property type="molecule type" value="Genomic_DNA"/>
</dbReference>
<comment type="caution">
    <text evidence="1">The sequence shown here is derived from an EMBL/GenBank/DDBJ whole genome shotgun (WGS) entry which is preliminary data.</text>
</comment>